<dbReference type="InterPro" id="IPR017870">
    <property type="entry name" value="FeS_cluster_insertion_CS"/>
</dbReference>
<dbReference type="Pfam" id="PF01521">
    <property type="entry name" value="Fe-S_biosyn"/>
    <property type="match status" value="1"/>
</dbReference>
<dbReference type="STRING" id="993689.GCA_002077135_01566"/>
<dbReference type="AlphaFoldDB" id="A0A4S3KS15"/>
<dbReference type="PANTHER" id="PTHR10072">
    <property type="entry name" value="IRON-SULFUR CLUSTER ASSEMBLY PROTEIN"/>
    <property type="match status" value="1"/>
</dbReference>
<dbReference type="InterPro" id="IPR016092">
    <property type="entry name" value="ATAP"/>
</dbReference>
<feature type="domain" description="Core" evidence="2">
    <location>
        <begin position="1"/>
        <end position="103"/>
    </location>
</feature>
<reference evidence="3 4" key="1">
    <citation type="submission" date="2017-02" db="EMBL/GenBank/DDBJ databases">
        <title>Whole genome sequencing of Metallibacterium scheffleri DSM 24874 (T).</title>
        <authorList>
            <person name="Kumar S."/>
            <person name="Patil P."/>
            <person name="Patil P.B."/>
        </authorList>
    </citation>
    <scope>NUCLEOTIDE SEQUENCE [LARGE SCALE GENOMIC DNA]</scope>
    <source>
        <strain evidence="3 4">DSM 24874</strain>
    </source>
</reference>
<dbReference type="RefSeq" id="WP_081129849.1">
    <property type="nucleotide sequence ID" value="NZ_LDOS01000002.1"/>
</dbReference>
<name>A0A4S3KS15_9GAMM</name>
<proteinExistence type="inferred from homology"/>
<dbReference type="GO" id="GO:0051537">
    <property type="term" value="F:2 iron, 2 sulfur cluster binding"/>
    <property type="evidence" value="ECO:0007669"/>
    <property type="project" value="TreeGrafter"/>
</dbReference>
<evidence type="ECO:0000313" key="3">
    <source>
        <dbReference type="EMBL" id="THD11766.1"/>
    </source>
</evidence>
<dbReference type="GO" id="GO:0005829">
    <property type="term" value="C:cytosol"/>
    <property type="evidence" value="ECO:0007669"/>
    <property type="project" value="TreeGrafter"/>
</dbReference>
<dbReference type="GO" id="GO:0016226">
    <property type="term" value="P:iron-sulfur cluster assembly"/>
    <property type="evidence" value="ECO:0007669"/>
    <property type="project" value="InterPro"/>
</dbReference>
<evidence type="ECO:0000259" key="2">
    <source>
        <dbReference type="Pfam" id="PF01521"/>
    </source>
</evidence>
<dbReference type="PANTHER" id="PTHR10072:SF41">
    <property type="entry name" value="IRON-SULFUR CLUSTER ASSEMBLY 1 HOMOLOG, MITOCHONDRIAL"/>
    <property type="match status" value="1"/>
</dbReference>
<dbReference type="NCBIfam" id="TIGR00049">
    <property type="entry name" value="iron-sulfur cluster assembly accessory protein"/>
    <property type="match status" value="1"/>
</dbReference>
<comment type="caution">
    <text evidence="3">The sequence shown here is derived from an EMBL/GenBank/DDBJ whole genome shotgun (WGS) entry which is preliminary data.</text>
</comment>
<organism evidence="3 4">
    <name type="scientific">Metallibacterium scheffleri</name>
    <dbReference type="NCBI Taxonomy" id="993689"/>
    <lineage>
        <taxon>Bacteria</taxon>
        <taxon>Pseudomonadati</taxon>
        <taxon>Pseudomonadota</taxon>
        <taxon>Gammaproteobacteria</taxon>
        <taxon>Lysobacterales</taxon>
        <taxon>Rhodanobacteraceae</taxon>
        <taxon>Metallibacterium</taxon>
    </lineage>
</organism>
<keyword evidence="4" id="KW-1185">Reference proteome</keyword>
<dbReference type="SUPFAM" id="SSF89360">
    <property type="entry name" value="HesB-like domain"/>
    <property type="match status" value="1"/>
</dbReference>
<dbReference type="PROSITE" id="PS01152">
    <property type="entry name" value="HESB"/>
    <property type="match status" value="1"/>
</dbReference>
<comment type="similarity">
    <text evidence="1">Belongs to the HesB/IscA family.</text>
</comment>
<sequence length="108" mass="11334">MPITLSAAARARCAEFLARQPAARAVRFSVKRSGCSGYSYVVDLADELGADDLLAEYEGLPVAVAEASLPMLQGVQVDFRREGLNAAFVFENPNATGACGCGESFTVG</sequence>
<gene>
    <name evidence="3" type="ORF">B1806_02455</name>
</gene>
<accession>A0A4S3KS15</accession>
<dbReference type="InterPro" id="IPR000361">
    <property type="entry name" value="ATAP_core_dom"/>
</dbReference>
<protein>
    <submittedName>
        <fullName evidence="3">Fe-S cluster assembly protein HesB</fullName>
    </submittedName>
</protein>
<evidence type="ECO:0000256" key="1">
    <source>
        <dbReference type="ARBA" id="ARBA00006718"/>
    </source>
</evidence>
<evidence type="ECO:0000313" key="4">
    <source>
        <dbReference type="Proteomes" id="UP000307749"/>
    </source>
</evidence>
<dbReference type="InterPro" id="IPR035903">
    <property type="entry name" value="HesB-like_dom_sf"/>
</dbReference>
<dbReference type="Proteomes" id="UP000307749">
    <property type="component" value="Unassembled WGS sequence"/>
</dbReference>
<dbReference type="InterPro" id="IPR050322">
    <property type="entry name" value="Fe-S_cluster_asmbl/transfer"/>
</dbReference>
<dbReference type="EMBL" id="MWQO01000007">
    <property type="protein sequence ID" value="THD11766.1"/>
    <property type="molecule type" value="Genomic_DNA"/>
</dbReference>
<dbReference type="OrthoDB" id="9801228at2"/>
<dbReference type="Gene3D" id="2.60.300.12">
    <property type="entry name" value="HesB-like domain"/>
    <property type="match status" value="1"/>
</dbReference>